<comment type="caution">
    <text evidence="1">The sequence shown here is derived from an EMBL/GenBank/DDBJ whole genome shotgun (WGS) entry which is preliminary data.</text>
</comment>
<sequence length="79" mass="8917">MLGVKGLEREGDEKMEKETQNEQQLVCFLARFQVCMAVIIAIFTSTRKRLNSEHHASLPQLEGCHLFLPQLEGCPFGPS</sequence>
<proteinExistence type="predicted"/>
<evidence type="ECO:0000313" key="2">
    <source>
        <dbReference type="Proteomes" id="UP001164929"/>
    </source>
</evidence>
<reference evidence="1" key="1">
    <citation type="journal article" date="2023" name="Mol. Ecol. Resour.">
        <title>Chromosome-level genome assembly of a triploid poplar Populus alba 'Berolinensis'.</title>
        <authorList>
            <person name="Chen S."/>
            <person name="Yu Y."/>
            <person name="Wang X."/>
            <person name="Wang S."/>
            <person name="Zhang T."/>
            <person name="Zhou Y."/>
            <person name="He R."/>
            <person name="Meng N."/>
            <person name="Wang Y."/>
            <person name="Liu W."/>
            <person name="Liu Z."/>
            <person name="Liu J."/>
            <person name="Guo Q."/>
            <person name="Huang H."/>
            <person name="Sederoff R.R."/>
            <person name="Wang G."/>
            <person name="Qu G."/>
            <person name="Chen S."/>
        </authorList>
    </citation>
    <scope>NUCLEOTIDE SEQUENCE</scope>
    <source>
        <strain evidence="1">SC-2020</strain>
    </source>
</reference>
<keyword evidence="2" id="KW-1185">Reference proteome</keyword>
<protein>
    <submittedName>
        <fullName evidence="1">Uncharacterized protein</fullName>
    </submittedName>
</protein>
<evidence type="ECO:0000313" key="1">
    <source>
        <dbReference type="EMBL" id="KAJ6998638.1"/>
    </source>
</evidence>
<dbReference type="Proteomes" id="UP001164929">
    <property type="component" value="Chromosome 5"/>
</dbReference>
<organism evidence="1 2">
    <name type="scientific">Populus alba x Populus x berolinensis</name>
    <dbReference type="NCBI Taxonomy" id="444605"/>
    <lineage>
        <taxon>Eukaryota</taxon>
        <taxon>Viridiplantae</taxon>
        <taxon>Streptophyta</taxon>
        <taxon>Embryophyta</taxon>
        <taxon>Tracheophyta</taxon>
        <taxon>Spermatophyta</taxon>
        <taxon>Magnoliopsida</taxon>
        <taxon>eudicotyledons</taxon>
        <taxon>Gunneridae</taxon>
        <taxon>Pentapetalae</taxon>
        <taxon>rosids</taxon>
        <taxon>fabids</taxon>
        <taxon>Malpighiales</taxon>
        <taxon>Salicaceae</taxon>
        <taxon>Saliceae</taxon>
        <taxon>Populus</taxon>
    </lineage>
</organism>
<accession>A0AAD6QY00</accession>
<gene>
    <name evidence="1" type="ORF">NC653_014720</name>
</gene>
<name>A0AAD6QY00_9ROSI</name>
<dbReference type="AlphaFoldDB" id="A0AAD6QY00"/>
<dbReference type="EMBL" id="JAQIZT010000005">
    <property type="protein sequence ID" value="KAJ6998638.1"/>
    <property type="molecule type" value="Genomic_DNA"/>
</dbReference>